<dbReference type="Pfam" id="PF02224">
    <property type="entry name" value="Cytidylate_kin"/>
    <property type="match status" value="1"/>
</dbReference>
<evidence type="ECO:0000256" key="2">
    <source>
        <dbReference type="ARBA" id="ARBA00022679"/>
    </source>
</evidence>
<evidence type="ECO:0000256" key="8">
    <source>
        <dbReference type="HAMAP-Rule" id="MF_00238"/>
    </source>
</evidence>
<dbReference type="InterPro" id="IPR011994">
    <property type="entry name" value="Cytidylate_kinase_dom"/>
</dbReference>
<comment type="similarity">
    <text evidence="1 8">Belongs to the cytidylate kinase family. Type 1 subfamily.</text>
</comment>
<dbReference type="GO" id="GO:0036430">
    <property type="term" value="F:CMP kinase activity"/>
    <property type="evidence" value="ECO:0007669"/>
    <property type="project" value="RHEA"/>
</dbReference>
<dbReference type="Gene3D" id="3.40.50.300">
    <property type="entry name" value="P-loop containing nucleotide triphosphate hydrolases"/>
    <property type="match status" value="1"/>
</dbReference>
<dbReference type="GO" id="GO:0036431">
    <property type="term" value="F:dCMP kinase activity"/>
    <property type="evidence" value="ECO:0007669"/>
    <property type="project" value="InterPro"/>
</dbReference>
<evidence type="ECO:0000256" key="4">
    <source>
        <dbReference type="ARBA" id="ARBA00022777"/>
    </source>
</evidence>
<dbReference type="PANTHER" id="PTHR21299:SF2">
    <property type="entry name" value="CYTIDYLATE KINASE"/>
    <property type="match status" value="1"/>
</dbReference>
<accession>C8VZ19</accession>
<evidence type="ECO:0000256" key="3">
    <source>
        <dbReference type="ARBA" id="ARBA00022741"/>
    </source>
</evidence>
<dbReference type="EC" id="2.7.4.25" evidence="8"/>
<keyword evidence="4 8" id="KW-0418">Kinase</keyword>
<sequence>MIDNMSIAIDGPAGAGKSTVARLLAEKLGLLYIDTGAMYRTLTLSVLREQLDLSDEDRITKLAGALNIKLSNQPLDNKVFLNGEDVTEAIRQPEVSRNVALIARMPAVRQIMVNIQQSLAEKGKVVMEGRDIGNKVLPGATYKFFLTASPEERAKRRYRELIEKGYEVSLNDLVRDITERDNTDRTRLTDPLIPAPDAIIIDSTNMSLVEVTNNIIKLIAAGNNGGTSE</sequence>
<reference evidence="10 11" key="1">
    <citation type="journal article" date="2009" name="Stand. Genomic Sci.">
        <title>Complete genome sequence of Desulfotomaculum acetoxidans type strain (5575).</title>
        <authorList>
            <person name="Spring S."/>
            <person name="Lapidus A."/>
            <person name="Schroder M."/>
            <person name="Gleim D."/>
            <person name="Sims D."/>
            <person name="Meincke L."/>
            <person name="Glavina Del Rio T."/>
            <person name="Tice H."/>
            <person name="Copeland A."/>
            <person name="Cheng J.F."/>
            <person name="Lucas S."/>
            <person name="Chen F."/>
            <person name="Nolan M."/>
            <person name="Bruce D."/>
            <person name="Goodwin L."/>
            <person name="Pitluck S."/>
            <person name="Ivanova N."/>
            <person name="Mavromatis K."/>
            <person name="Mikhailova N."/>
            <person name="Pati A."/>
            <person name="Chen A."/>
            <person name="Palaniappan K."/>
            <person name="Land M."/>
            <person name="Hauser L."/>
            <person name="Chang Y.J."/>
            <person name="Jeffries C.D."/>
            <person name="Chain P."/>
            <person name="Saunders E."/>
            <person name="Brettin T."/>
            <person name="Detter J.C."/>
            <person name="Goker M."/>
            <person name="Bristow J."/>
            <person name="Eisen J.A."/>
            <person name="Markowitz V."/>
            <person name="Hugenholtz P."/>
            <person name="Kyrpides N.C."/>
            <person name="Klenk H.P."/>
            <person name="Han C."/>
        </authorList>
    </citation>
    <scope>NUCLEOTIDE SEQUENCE [LARGE SCALE GENOMIC DNA]</scope>
    <source>
        <strain evidence="11">ATCC 49208 / DSM 771 / VKM B-1644</strain>
    </source>
</reference>
<comment type="subcellular location">
    <subcellularLocation>
        <location evidence="8">Cytoplasm</location>
    </subcellularLocation>
</comment>
<dbReference type="eggNOG" id="COG0283">
    <property type="taxonomic scope" value="Bacteria"/>
</dbReference>
<proteinExistence type="inferred from homology"/>
<organism evidence="10 11">
    <name type="scientific">Desulfofarcimen acetoxidans (strain ATCC 49208 / DSM 771 / KCTC 5769 / VKM B-1644 / 5575)</name>
    <name type="common">Desulfotomaculum acetoxidans</name>
    <dbReference type="NCBI Taxonomy" id="485916"/>
    <lineage>
        <taxon>Bacteria</taxon>
        <taxon>Bacillati</taxon>
        <taxon>Bacillota</taxon>
        <taxon>Clostridia</taxon>
        <taxon>Eubacteriales</taxon>
        <taxon>Peptococcaceae</taxon>
        <taxon>Desulfofarcimen</taxon>
    </lineage>
</organism>
<name>C8VZ19_DESAS</name>
<evidence type="ECO:0000256" key="5">
    <source>
        <dbReference type="ARBA" id="ARBA00022840"/>
    </source>
</evidence>
<dbReference type="HOGENOM" id="CLU_079959_0_2_9"/>
<dbReference type="STRING" id="485916.Dtox_2100"/>
<dbReference type="NCBIfam" id="TIGR00017">
    <property type="entry name" value="cmk"/>
    <property type="match status" value="1"/>
</dbReference>
<dbReference type="InterPro" id="IPR003136">
    <property type="entry name" value="Cytidylate_kin"/>
</dbReference>
<dbReference type="RefSeq" id="WP_015757633.1">
    <property type="nucleotide sequence ID" value="NC_013216.1"/>
</dbReference>
<keyword evidence="3 8" id="KW-0547">Nucleotide-binding</keyword>
<feature type="domain" description="Cytidylate kinase" evidence="9">
    <location>
        <begin position="7"/>
        <end position="219"/>
    </location>
</feature>
<dbReference type="EMBL" id="CP001720">
    <property type="protein sequence ID" value="ACV62929.1"/>
    <property type="molecule type" value="Genomic_DNA"/>
</dbReference>
<feature type="binding site" evidence="8">
    <location>
        <begin position="11"/>
        <end position="19"/>
    </location>
    <ligand>
        <name>ATP</name>
        <dbReference type="ChEBI" id="CHEBI:30616"/>
    </ligand>
</feature>
<gene>
    <name evidence="8" type="primary">cmk</name>
    <name evidence="10" type="ordered locus">Dtox_2100</name>
</gene>
<protein>
    <recommendedName>
        <fullName evidence="8">Cytidylate kinase</fullName>
        <shortName evidence="8">CK</shortName>
        <ecNumber evidence="8">2.7.4.25</ecNumber>
    </recommendedName>
    <alternativeName>
        <fullName evidence="8">Cytidine monophosphate kinase</fullName>
        <shortName evidence="8">CMP kinase</shortName>
    </alternativeName>
</protein>
<evidence type="ECO:0000313" key="11">
    <source>
        <dbReference type="Proteomes" id="UP000002217"/>
    </source>
</evidence>
<evidence type="ECO:0000313" key="10">
    <source>
        <dbReference type="EMBL" id="ACV62929.1"/>
    </source>
</evidence>
<dbReference type="GO" id="GO:0015949">
    <property type="term" value="P:nucleobase-containing small molecule interconversion"/>
    <property type="evidence" value="ECO:0007669"/>
    <property type="project" value="TreeGrafter"/>
</dbReference>
<dbReference type="Proteomes" id="UP000002217">
    <property type="component" value="Chromosome"/>
</dbReference>
<evidence type="ECO:0000259" key="9">
    <source>
        <dbReference type="Pfam" id="PF02224"/>
    </source>
</evidence>
<keyword evidence="2 8" id="KW-0808">Transferase</keyword>
<dbReference type="GO" id="GO:0005829">
    <property type="term" value="C:cytosol"/>
    <property type="evidence" value="ECO:0007669"/>
    <property type="project" value="TreeGrafter"/>
</dbReference>
<dbReference type="SUPFAM" id="SSF52540">
    <property type="entry name" value="P-loop containing nucleoside triphosphate hydrolases"/>
    <property type="match status" value="1"/>
</dbReference>
<dbReference type="PANTHER" id="PTHR21299">
    <property type="entry name" value="CYTIDYLATE KINASE/PANTOATE-BETA-ALANINE LIGASE"/>
    <property type="match status" value="1"/>
</dbReference>
<evidence type="ECO:0000256" key="7">
    <source>
        <dbReference type="ARBA" id="ARBA00048478"/>
    </source>
</evidence>
<dbReference type="KEGG" id="dae:Dtox_2100"/>
<dbReference type="CDD" id="cd02020">
    <property type="entry name" value="CMPK"/>
    <property type="match status" value="1"/>
</dbReference>
<dbReference type="HAMAP" id="MF_00238">
    <property type="entry name" value="Cytidyl_kinase_type1"/>
    <property type="match status" value="1"/>
</dbReference>
<keyword evidence="8" id="KW-0963">Cytoplasm</keyword>
<evidence type="ECO:0000256" key="6">
    <source>
        <dbReference type="ARBA" id="ARBA00047615"/>
    </source>
</evidence>
<keyword evidence="11" id="KW-1185">Reference proteome</keyword>
<dbReference type="GO" id="GO:0006220">
    <property type="term" value="P:pyrimidine nucleotide metabolic process"/>
    <property type="evidence" value="ECO:0007669"/>
    <property type="project" value="UniProtKB-UniRule"/>
</dbReference>
<comment type="catalytic activity">
    <reaction evidence="6 8">
        <text>dCMP + ATP = dCDP + ADP</text>
        <dbReference type="Rhea" id="RHEA:25094"/>
        <dbReference type="ChEBI" id="CHEBI:30616"/>
        <dbReference type="ChEBI" id="CHEBI:57566"/>
        <dbReference type="ChEBI" id="CHEBI:58593"/>
        <dbReference type="ChEBI" id="CHEBI:456216"/>
        <dbReference type="EC" id="2.7.4.25"/>
    </reaction>
</comment>
<dbReference type="AlphaFoldDB" id="C8VZ19"/>
<dbReference type="InterPro" id="IPR027417">
    <property type="entry name" value="P-loop_NTPase"/>
</dbReference>
<dbReference type="GO" id="GO:0005524">
    <property type="term" value="F:ATP binding"/>
    <property type="evidence" value="ECO:0007669"/>
    <property type="project" value="UniProtKB-UniRule"/>
</dbReference>
<evidence type="ECO:0000256" key="1">
    <source>
        <dbReference type="ARBA" id="ARBA00009427"/>
    </source>
</evidence>
<keyword evidence="5 8" id="KW-0067">ATP-binding</keyword>
<comment type="catalytic activity">
    <reaction evidence="7 8">
        <text>CMP + ATP = CDP + ADP</text>
        <dbReference type="Rhea" id="RHEA:11600"/>
        <dbReference type="ChEBI" id="CHEBI:30616"/>
        <dbReference type="ChEBI" id="CHEBI:58069"/>
        <dbReference type="ChEBI" id="CHEBI:60377"/>
        <dbReference type="ChEBI" id="CHEBI:456216"/>
        <dbReference type="EC" id="2.7.4.25"/>
    </reaction>
</comment>